<dbReference type="PANTHER" id="PTHR39569:SF1">
    <property type="entry name" value="INORGANIC TRIPHOSPHATASE"/>
    <property type="match status" value="1"/>
</dbReference>
<evidence type="ECO:0000259" key="1">
    <source>
        <dbReference type="PROSITE" id="PS51707"/>
    </source>
</evidence>
<dbReference type="InterPro" id="IPR039013">
    <property type="entry name" value="YgiF"/>
</dbReference>
<gene>
    <name evidence="2" type="ORF">GCM10023116_35690</name>
</gene>
<dbReference type="SUPFAM" id="SSF55154">
    <property type="entry name" value="CYTH-like phosphatases"/>
    <property type="match status" value="1"/>
</dbReference>
<dbReference type="EMBL" id="BAABFL010000446">
    <property type="protein sequence ID" value="GAA4651285.1"/>
    <property type="molecule type" value="Genomic_DNA"/>
</dbReference>
<keyword evidence="3" id="KW-1185">Reference proteome</keyword>
<dbReference type="CDD" id="cd07756">
    <property type="entry name" value="CYTH-like_Pase_CHAD"/>
    <property type="match status" value="1"/>
</dbReference>
<proteinExistence type="predicted"/>
<dbReference type="InterPro" id="IPR023577">
    <property type="entry name" value="CYTH_domain"/>
</dbReference>
<dbReference type="Pfam" id="PF01928">
    <property type="entry name" value="CYTH"/>
    <property type="match status" value="1"/>
</dbReference>
<dbReference type="InterPro" id="IPR033469">
    <property type="entry name" value="CYTH-like_dom_sf"/>
</dbReference>
<feature type="domain" description="CYTH" evidence="1">
    <location>
        <begin position="2"/>
        <end position="205"/>
    </location>
</feature>
<dbReference type="Gene3D" id="2.40.320.10">
    <property type="entry name" value="Hypothetical Protein Pfu-838710-001"/>
    <property type="match status" value="1"/>
</dbReference>
<protein>
    <recommendedName>
        <fullName evidence="1">CYTH domain-containing protein</fullName>
    </recommendedName>
</protein>
<dbReference type="PANTHER" id="PTHR39569">
    <property type="entry name" value="INORGANIC TRIPHOSPHATASE"/>
    <property type="match status" value="1"/>
</dbReference>
<sequence length="208" mass="23429">MSKETELKLLIAPEAHSQLLSDSLLNGTPCADQRTFQLQNTYYDTPDQRLHQARVALRIREKQGRFIQTLKTRGQSQNGLSQRGEWEWPLETDQLDTTLLNGVWPDTLADIDQSALKPVFTTDFQRTAFTLNWAGEHRACVELALDLGEIRAGRQREVISEVEIELISGSEAALQEIAGQLRLSVSLEPSDVSKAERGYMLINHQADV</sequence>
<accession>A0ABP8V5G8</accession>
<dbReference type="SMART" id="SM01118">
    <property type="entry name" value="CYTH"/>
    <property type="match status" value="1"/>
</dbReference>
<dbReference type="Proteomes" id="UP001500604">
    <property type="component" value="Unassembled WGS sequence"/>
</dbReference>
<evidence type="ECO:0000313" key="3">
    <source>
        <dbReference type="Proteomes" id="UP001500604"/>
    </source>
</evidence>
<dbReference type="RefSeq" id="WP_345197639.1">
    <property type="nucleotide sequence ID" value="NZ_BAABFL010000446.1"/>
</dbReference>
<comment type="caution">
    <text evidence="2">The sequence shown here is derived from an EMBL/GenBank/DDBJ whole genome shotgun (WGS) entry which is preliminary data.</text>
</comment>
<dbReference type="PROSITE" id="PS51707">
    <property type="entry name" value="CYTH"/>
    <property type="match status" value="1"/>
</dbReference>
<organism evidence="2 3">
    <name type="scientific">Kistimonas scapharcae</name>
    <dbReference type="NCBI Taxonomy" id="1036133"/>
    <lineage>
        <taxon>Bacteria</taxon>
        <taxon>Pseudomonadati</taxon>
        <taxon>Pseudomonadota</taxon>
        <taxon>Gammaproteobacteria</taxon>
        <taxon>Oceanospirillales</taxon>
        <taxon>Endozoicomonadaceae</taxon>
        <taxon>Kistimonas</taxon>
    </lineage>
</organism>
<evidence type="ECO:0000313" key="2">
    <source>
        <dbReference type="EMBL" id="GAA4651285.1"/>
    </source>
</evidence>
<name>A0ABP8V5G8_9GAMM</name>
<reference evidence="3" key="1">
    <citation type="journal article" date="2019" name="Int. J. Syst. Evol. Microbiol.">
        <title>The Global Catalogue of Microorganisms (GCM) 10K type strain sequencing project: providing services to taxonomists for standard genome sequencing and annotation.</title>
        <authorList>
            <consortium name="The Broad Institute Genomics Platform"/>
            <consortium name="The Broad Institute Genome Sequencing Center for Infectious Disease"/>
            <person name="Wu L."/>
            <person name="Ma J."/>
        </authorList>
    </citation>
    <scope>NUCLEOTIDE SEQUENCE [LARGE SCALE GENOMIC DNA]</scope>
    <source>
        <strain evidence="3">JCM 17805</strain>
    </source>
</reference>